<dbReference type="GO" id="GO:0061605">
    <property type="term" value="F:molybdopterin-synthase adenylyltransferase activity"/>
    <property type="evidence" value="ECO:0007669"/>
    <property type="project" value="UniProtKB-EC"/>
</dbReference>
<dbReference type="NCBIfam" id="NF006395">
    <property type="entry name" value="PRK08644.1"/>
    <property type="match status" value="1"/>
</dbReference>
<dbReference type="InterPro" id="IPR000594">
    <property type="entry name" value="ThiF_NAD_FAD-bd"/>
</dbReference>
<organism evidence="3 4">
    <name type="scientific">Sarcina ventriculi</name>
    <name type="common">Clostridium ventriculi</name>
    <dbReference type="NCBI Taxonomy" id="1267"/>
    <lineage>
        <taxon>Bacteria</taxon>
        <taxon>Bacillati</taxon>
        <taxon>Bacillota</taxon>
        <taxon>Clostridia</taxon>
        <taxon>Eubacteriales</taxon>
        <taxon>Clostridiaceae</taxon>
        <taxon>Sarcina</taxon>
    </lineage>
</organism>
<evidence type="ECO:0000313" key="3">
    <source>
        <dbReference type="EMBL" id="CUN41229.1"/>
    </source>
</evidence>
<reference evidence="3 4" key="1">
    <citation type="submission" date="2015-09" db="EMBL/GenBank/DDBJ databases">
        <authorList>
            <consortium name="Pathogen Informatics"/>
            <person name="Wu L."/>
            <person name="Ma J."/>
        </authorList>
    </citation>
    <scope>NUCLEOTIDE SEQUENCE [LARGE SCALE GENOMIC DNA]</scope>
    <source>
        <strain evidence="3 4">2789STDY5834858</strain>
    </source>
</reference>
<evidence type="ECO:0000313" key="4">
    <source>
        <dbReference type="Proteomes" id="UP000095488"/>
    </source>
</evidence>
<dbReference type="Pfam" id="PF00899">
    <property type="entry name" value="ThiF"/>
    <property type="match status" value="1"/>
</dbReference>
<dbReference type="EMBL" id="CYZR01000001">
    <property type="protein sequence ID" value="CUN41229.1"/>
    <property type="molecule type" value="Genomic_DNA"/>
</dbReference>
<keyword evidence="3" id="KW-0808">Transferase</keyword>
<dbReference type="InterPro" id="IPR032726">
    <property type="entry name" value="ThiS-like_dom"/>
</dbReference>
<evidence type="ECO:0000259" key="2">
    <source>
        <dbReference type="Pfam" id="PF14453"/>
    </source>
</evidence>
<dbReference type="PANTHER" id="PTHR43267:SF3">
    <property type="entry name" value="THIF PROTEIN"/>
    <property type="match status" value="1"/>
</dbReference>
<comment type="caution">
    <text evidence="3">The sequence shown here is derived from an EMBL/GenBank/DDBJ whole genome shotgun (WGS) entry which is preliminary data.</text>
</comment>
<dbReference type="InterPro" id="IPR045886">
    <property type="entry name" value="ThiF/MoeB/HesA"/>
</dbReference>
<proteinExistence type="predicted"/>
<feature type="domain" description="THIF-type NAD/FAD binding fold" evidence="1">
    <location>
        <begin position="84"/>
        <end position="270"/>
    </location>
</feature>
<feature type="domain" description="ThiS-like ubiquitin" evidence="2">
    <location>
        <begin position="7"/>
        <end position="63"/>
    </location>
</feature>
<dbReference type="NCBIfam" id="TIGR02354">
    <property type="entry name" value="thiF_fam2"/>
    <property type="match status" value="1"/>
</dbReference>
<evidence type="ECO:0000259" key="1">
    <source>
        <dbReference type="Pfam" id="PF00899"/>
    </source>
</evidence>
<sequence>MWEVVKINIYVNELKINIDKNAYISDVKGKYKNDADVVILNGFPINSNIKLNENDKVTLIKKGEIPKEDELEFLMMARHTPGVFERLKKAKVAIVGCGGLGSNIAISLARVGIGDIVICDFDIVEPSNLNRQQYFVKDIGKFKVDALKEILLKINPFINVKTNNVFIDKDNIEYLFKDRDIIIEAFDKAESKAILANVVLTKMPDKYLIMGSGMAGYFDSNIIRTRKINEKFFVCGDFINEAKMGSGLMAPRVGIVANHMANEAVRILCKTI</sequence>
<dbReference type="InterPro" id="IPR012729">
    <property type="entry name" value="ThiF_fam2"/>
</dbReference>
<gene>
    <name evidence="3" type="primary">moeB</name>
    <name evidence="3" type="ORF">ERS852473_00043</name>
</gene>
<protein>
    <submittedName>
        <fullName evidence="3">Molybdopterin-synthase adenylyltransferase</fullName>
        <ecNumber evidence="3">2.7.7.80</ecNumber>
    </submittedName>
</protein>
<dbReference type="Gene3D" id="3.40.50.720">
    <property type="entry name" value="NAD(P)-binding Rossmann-like Domain"/>
    <property type="match status" value="1"/>
</dbReference>
<keyword evidence="3" id="KW-0548">Nucleotidyltransferase</keyword>
<keyword evidence="4" id="KW-1185">Reference proteome</keyword>
<dbReference type="Proteomes" id="UP000095488">
    <property type="component" value="Unassembled WGS sequence"/>
</dbReference>
<name>A0ABP2ANG5_SARVE</name>
<dbReference type="Pfam" id="PF14453">
    <property type="entry name" value="ThiS-like"/>
    <property type="match status" value="1"/>
</dbReference>
<dbReference type="PANTHER" id="PTHR43267">
    <property type="entry name" value="TRNA THREONYLCARBAMOYLADENOSINE DEHYDRATASE"/>
    <property type="match status" value="1"/>
</dbReference>
<accession>A0ABP2ANG5</accession>
<dbReference type="SUPFAM" id="SSF69572">
    <property type="entry name" value="Activating enzymes of the ubiquitin-like proteins"/>
    <property type="match status" value="1"/>
</dbReference>
<dbReference type="InterPro" id="IPR035985">
    <property type="entry name" value="Ubiquitin-activating_enz"/>
</dbReference>
<dbReference type="EC" id="2.7.7.80" evidence="3"/>